<dbReference type="OrthoDB" id="8970543at2"/>
<sequence length="315" mass="33361">MLKKSLFAGVVMALGLTAGAAIAEYPEKSITIVVPSKAGGSTDRTARMFTELAEKNYDGFEFVIKNVPGSGGQKGFEDIARATPDGYTIGLVFTPQLVAHIVSGRAKYTLDSFHIMGNTAQDPAIVVVPKDSAITDMASLAEAAKANSLTVAVNGIGSDDFLAAKAFEAATGVEFNLLPTKGSTEQKAAILGGHVDAAFMNLSQMIKQHKAGDARIIALLTEERDEHLPDMPTAKEQGITVLMRATRGFVAPAGIDAAVQDQLDKMLTEVMASDEFIANAKTGSIFLLPMSGPDYLSYLQSLQAETQAVFDKAPW</sequence>
<gene>
    <name evidence="3" type="ORF">BAR1_02090</name>
</gene>
<keyword evidence="4" id="KW-1185">Reference proteome</keyword>
<dbReference type="SUPFAM" id="SSF53850">
    <property type="entry name" value="Periplasmic binding protein-like II"/>
    <property type="match status" value="1"/>
</dbReference>
<keyword evidence="2" id="KW-0732">Signal</keyword>
<proteinExistence type="inferred from homology"/>
<evidence type="ECO:0000313" key="3">
    <source>
        <dbReference type="EMBL" id="AXX96827.1"/>
    </source>
</evidence>
<feature type="chain" id="PRO_5016725193" evidence="2">
    <location>
        <begin position="24"/>
        <end position="315"/>
    </location>
</feature>
<dbReference type="Gene3D" id="3.40.190.150">
    <property type="entry name" value="Bordetella uptake gene, domain 1"/>
    <property type="match status" value="1"/>
</dbReference>
<dbReference type="InterPro" id="IPR042100">
    <property type="entry name" value="Bug_dom1"/>
</dbReference>
<dbReference type="KEGG" id="pamo:BAR1_02090"/>
<dbReference type="CDD" id="cd07012">
    <property type="entry name" value="PBP2_Bug_TTT"/>
    <property type="match status" value="1"/>
</dbReference>
<dbReference type="AlphaFoldDB" id="A0A347UD99"/>
<dbReference type="Proteomes" id="UP000261704">
    <property type="component" value="Chromosome"/>
</dbReference>
<dbReference type="PIRSF" id="PIRSF017082">
    <property type="entry name" value="YflP"/>
    <property type="match status" value="1"/>
</dbReference>
<evidence type="ECO:0000256" key="1">
    <source>
        <dbReference type="ARBA" id="ARBA00006987"/>
    </source>
</evidence>
<feature type="signal peptide" evidence="2">
    <location>
        <begin position="1"/>
        <end position="23"/>
    </location>
</feature>
<organism evidence="3 4">
    <name type="scientific">Profundibacter amoris</name>
    <dbReference type="NCBI Taxonomy" id="2171755"/>
    <lineage>
        <taxon>Bacteria</taxon>
        <taxon>Pseudomonadati</taxon>
        <taxon>Pseudomonadota</taxon>
        <taxon>Alphaproteobacteria</taxon>
        <taxon>Rhodobacterales</taxon>
        <taxon>Paracoccaceae</taxon>
        <taxon>Profundibacter</taxon>
    </lineage>
</organism>
<comment type="similarity">
    <text evidence="1">Belongs to the UPF0065 (bug) family.</text>
</comment>
<evidence type="ECO:0000256" key="2">
    <source>
        <dbReference type="SAM" id="SignalP"/>
    </source>
</evidence>
<accession>A0A347UD99</accession>
<dbReference type="EMBL" id="CP032125">
    <property type="protein sequence ID" value="AXX96827.1"/>
    <property type="molecule type" value="Genomic_DNA"/>
</dbReference>
<dbReference type="InterPro" id="IPR005064">
    <property type="entry name" value="BUG"/>
</dbReference>
<dbReference type="PANTHER" id="PTHR42928">
    <property type="entry name" value="TRICARBOXYLATE-BINDING PROTEIN"/>
    <property type="match status" value="1"/>
</dbReference>
<reference evidence="3 4" key="1">
    <citation type="submission" date="2018-09" db="EMBL/GenBank/DDBJ databases">
        <title>Profundibacter amoris BAR1 gen. nov., sp. nov., a new member of the Roseobacter clade isolated at Lokis Castle Vent Field on the Arctic Mid-Oceanic Ridge.</title>
        <authorList>
            <person name="Le Moine Bauer S."/>
            <person name="Sjoeberg A.G."/>
            <person name="L'Haridon S."/>
            <person name="Stokke R."/>
            <person name="Roalkvam I."/>
            <person name="Steen I.H."/>
            <person name="Dahle H."/>
        </authorList>
    </citation>
    <scope>NUCLEOTIDE SEQUENCE [LARGE SCALE GENOMIC DNA]</scope>
    <source>
        <strain evidence="3 4">BAR1</strain>
    </source>
</reference>
<dbReference type="RefSeq" id="WP_118941485.1">
    <property type="nucleotide sequence ID" value="NZ_CP032125.1"/>
</dbReference>
<dbReference type="Pfam" id="PF03401">
    <property type="entry name" value="TctC"/>
    <property type="match status" value="1"/>
</dbReference>
<protein>
    <submittedName>
        <fullName evidence="3">Tripartite tricarboxylate transporter substrate binding protein</fullName>
    </submittedName>
</protein>
<evidence type="ECO:0000313" key="4">
    <source>
        <dbReference type="Proteomes" id="UP000261704"/>
    </source>
</evidence>
<dbReference type="Gene3D" id="3.40.190.10">
    <property type="entry name" value="Periplasmic binding protein-like II"/>
    <property type="match status" value="1"/>
</dbReference>
<dbReference type="PANTHER" id="PTHR42928:SF5">
    <property type="entry name" value="BLR1237 PROTEIN"/>
    <property type="match status" value="1"/>
</dbReference>
<name>A0A347UD99_9RHOB</name>